<proteinExistence type="predicted"/>
<gene>
    <name evidence="1" type="ordered locus">FCOL_07175</name>
</gene>
<dbReference type="HOGENOM" id="CLU_2824798_0_0_10"/>
<evidence type="ECO:0000313" key="1">
    <source>
        <dbReference type="EMBL" id="AEW86254.1"/>
    </source>
</evidence>
<dbReference type="Proteomes" id="UP000005638">
    <property type="component" value="Chromosome"/>
</dbReference>
<evidence type="ECO:0000313" key="2">
    <source>
        <dbReference type="Proteomes" id="UP000005638"/>
    </source>
</evidence>
<dbReference type="STRING" id="1041826.FCOL_07175"/>
<dbReference type="KEGG" id="fco:FCOL_07175"/>
<reference evidence="1 2" key="1">
    <citation type="journal article" date="2012" name="J. Bacteriol.">
        <title>Genome Sequence of the Fish Pathogen Flavobacterium columnare ATCC 49512.</title>
        <authorList>
            <person name="Tekedar H.C."/>
            <person name="Karsi A."/>
            <person name="Gillaspy A.F."/>
            <person name="Dyer D.W."/>
            <person name="Benton N.R."/>
            <person name="Zaitshik J."/>
            <person name="Vamenta S."/>
            <person name="Banes M.M."/>
            <person name="Gulsoy N."/>
            <person name="Aboko-Cole M."/>
            <person name="Waldbieser G.C."/>
            <person name="Lawrence M.L."/>
        </authorList>
    </citation>
    <scope>NUCLEOTIDE SEQUENCE [LARGE SCALE GENOMIC DNA]</scope>
    <source>
        <strain evidence="2">ATCC 49512 / CIP 103533 / TG 44/87</strain>
    </source>
</reference>
<name>G8X624_FLACA</name>
<keyword evidence="2" id="KW-1185">Reference proteome</keyword>
<protein>
    <submittedName>
        <fullName evidence="1">Uncharacterized protein</fullName>
    </submittedName>
</protein>
<sequence>MAFLLIESPTFVFFTYKEERGQIKILKSCFRFVKKGIVNEVNEWKICFFVNLKNNEECFFCHFVIK</sequence>
<accession>G8X624</accession>
<organism evidence="1 2">
    <name type="scientific">Flavobacterium columnare (strain ATCC 49512 / CIP 103533 / TG 44/87)</name>
    <dbReference type="NCBI Taxonomy" id="1041826"/>
    <lineage>
        <taxon>Bacteria</taxon>
        <taxon>Pseudomonadati</taxon>
        <taxon>Bacteroidota</taxon>
        <taxon>Flavobacteriia</taxon>
        <taxon>Flavobacteriales</taxon>
        <taxon>Flavobacteriaceae</taxon>
        <taxon>Flavobacterium</taxon>
    </lineage>
</organism>
<dbReference type="AlphaFoldDB" id="G8X624"/>
<dbReference type="EMBL" id="CP003222">
    <property type="protein sequence ID" value="AEW86254.1"/>
    <property type="molecule type" value="Genomic_DNA"/>
</dbReference>